<proteinExistence type="inferred from homology"/>
<dbReference type="NCBIfam" id="TIGR01411">
    <property type="entry name" value="tatAE"/>
    <property type="match status" value="1"/>
</dbReference>
<evidence type="ECO:0000256" key="2">
    <source>
        <dbReference type="ARBA" id="ARBA00022448"/>
    </source>
</evidence>
<gene>
    <name evidence="9" type="primary">tatA</name>
    <name evidence="11" type="ORF">BHF68_05065</name>
</gene>
<feature type="transmembrane region" description="Helical" evidence="9">
    <location>
        <begin position="6"/>
        <end position="22"/>
    </location>
</feature>
<reference evidence="11 12" key="1">
    <citation type="submission" date="2016-09" db="EMBL/GenBank/DDBJ databases">
        <title>Draft genome sequence for the type strain of Desulfuribacillus alkaliarsenatis AHT28, an obligately anaerobic, sulfidogenic bacterium isolated from Russian soda lake sediments.</title>
        <authorList>
            <person name="Abin C.A."/>
            <person name="Hollibaugh J.T."/>
        </authorList>
    </citation>
    <scope>NUCLEOTIDE SEQUENCE [LARGE SCALE GENOMIC DNA]</scope>
    <source>
        <strain evidence="11 12">AHT28</strain>
    </source>
</reference>
<comment type="subunit">
    <text evidence="9">Forms a complex with TatC.</text>
</comment>
<feature type="region of interest" description="Disordered" evidence="10">
    <location>
        <begin position="44"/>
        <end position="82"/>
    </location>
</feature>
<feature type="compositionally biased region" description="Basic and acidic residues" evidence="10">
    <location>
        <begin position="65"/>
        <end position="82"/>
    </location>
</feature>
<evidence type="ECO:0000256" key="1">
    <source>
        <dbReference type="ARBA" id="ARBA00004162"/>
    </source>
</evidence>
<evidence type="ECO:0000256" key="5">
    <source>
        <dbReference type="ARBA" id="ARBA00022927"/>
    </source>
</evidence>
<protein>
    <recommendedName>
        <fullName evidence="9">Sec-independent protein translocase protein TatA</fullName>
    </recommendedName>
</protein>
<dbReference type="Pfam" id="PF02416">
    <property type="entry name" value="TatA_B_E"/>
    <property type="match status" value="1"/>
</dbReference>
<dbReference type="PANTHER" id="PTHR42982">
    <property type="entry name" value="SEC-INDEPENDENT PROTEIN TRANSLOCASE PROTEIN TATA"/>
    <property type="match status" value="1"/>
</dbReference>
<keyword evidence="3 9" id="KW-1003">Cell membrane</keyword>
<organism evidence="11 12">
    <name type="scientific">Desulfuribacillus alkaliarsenatis</name>
    <dbReference type="NCBI Taxonomy" id="766136"/>
    <lineage>
        <taxon>Bacteria</taxon>
        <taxon>Bacillati</taxon>
        <taxon>Bacillota</taxon>
        <taxon>Desulfuribacillia</taxon>
        <taxon>Desulfuribacillales</taxon>
        <taxon>Desulfuribacillaceae</taxon>
        <taxon>Desulfuribacillus</taxon>
    </lineage>
</organism>
<dbReference type="PRINTS" id="PR01506">
    <property type="entry name" value="TATBPROTEIN"/>
</dbReference>
<evidence type="ECO:0000256" key="9">
    <source>
        <dbReference type="HAMAP-Rule" id="MF_00236"/>
    </source>
</evidence>
<name>A0A1E5G247_9FIRM</name>
<dbReference type="GO" id="GO:0033281">
    <property type="term" value="C:TAT protein transport complex"/>
    <property type="evidence" value="ECO:0007669"/>
    <property type="project" value="UniProtKB-UniRule"/>
</dbReference>
<dbReference type="Proteomes" id="UP000094296">
    <property type="component" value="Unassembled WGS sequence"/>
</dbReference>
<comment type="function">
    <text evidence="9">Part of the twin-arginine translocation (Tat) system that transports large folded proteins containing a characteristic twin-arginine motif in their signal peptide across membranes. TatA could form the protein-conducting channel of the Tat system.</text>
</comment>
<dbReference type="InterPro" id="IPR003369">
    <property type="entry name" value="TatA/B/E"/>
</dbReference>
<dbReference type="STRING" id="766136.BHF68_05065"/>
<dbReference type="GO" id="GO:0043953">
    <property type="term" value="P:protein transport by the Tat complex"/>
    <property type="evidence" value="ECO:0007669"/>
    <property type="project" value="UniProtKB-UniRule"/>
</dbReference>
<evidence type="ECO:0000256" key="4">
    <source>
        <dbReference type="ARBA" id="ARBA00022692"/>
    </source>
</evidence>
<dbReference type="HAMAP" id="MF_00236">
    <property type="entry name" value="TatA_E"/>
    <property type="match status" value="1"/>
</dbReference>
<keyword evidence="2 9" id="KW-0813">Transport</keyword>
<keyword evidence="4 9" id="KW-0812">Transmembrane</keyword>
<evidence type="ECO:0000256" key="7">
    <source>
        <dbReference type="ARBA" id="ARBA00023010"/>
    </source>
</evidence>
<evidence type="ECO:0000256" key="10">
    <source>
        <dbReference type="SAM" id="MobiDB-lite"/>
    </source>
</evidence>
<evidence type="ECO:0000313" key="11">
    <source>
        <dbReference type="EMBL" id="OEF96977.1"/>
    </source>
</evidence>
<keyword evidence="8 9" id="KW-0472">Membrane</keyword>
<dbReference type="InterPro" id="IPR006312">
    <property type="entry name" value="TatA/E"/>
</dbReference>
<evidence type="ECO:0000256" key="6">
    <source>
        <dbReference type="ARBA" id="ARBA00022989"/>
    </source>
</evidence>
<evidence type="ECO:0000256" key="3">
    <source>
        <dbReference type="ARBA" id="ARBA00022475"/>
    </source>
</evidence>
<dbReference type="AlphaFoldDB" id="A0A1E5G247"/>
<comment type="similarity">
    <text evidence="9">Belongs to the TatA/E family.</text>
</comment>
<keyword evidence="12" id="KW-1185">Reference proteome</keyword>
<keyword evidence="7 9" id="KW-0811">Translocation</keyword>
<evidence type="ECO:0000256" key="8">
    <source>
        <dbReference type="ARBA" id="ARBA00023136"/>
    </source>
</evidence>
<keyword evidence="5 9" id="KW-0653">Protein transport</keyword>
<comment type="caution">
    <text evidence="11">The sequence shown here is derived from an EMBL/GenBank/DDBJ whole genome shotgun (WGS) entry which is preliminary data.</text>
</comment>
<evidence type="ECO:0000313" key="12">
    <source>
        <dbReference type="Proteomes" id="UP000094296"/>
    </source>
</evidence>
<dbReference type="PANTHER" id="PTHR42982:SF1">
    <property type="entry name" value="SEC-INDEPENDENT PROTEIN TRANSLOCASE PROTEIN TATA"/>
    <property type="match status" value="1"/>
</dbReference>
<keyword evidence="6 9" id="KW-1133">Transmembrane helix</keyword>
<accession>A0A1E5G247</accession>
<comment type="subcellular location">
    <subcellularLocation>
        <location evidence="1 9">Cell membrane</location>
        <topology evidence="1 9">Single-pass membrane protein</topology>
    </subcellularLocation>
</comment>
<dbReference type="RefSeq" id="WP_069643022.1">
    <property type="nucleotide sequence ID" value="NZ_MIJE01000022.1"/>
</dbReference>
<sequence length="82" mass="8998">MIGNIGVPGLILILVIALIVFGPNKLPELGRAVGRTLKEFKGATKDLTSSLDDEDEKPRPKKKVVKEEETVVEAKEDTNEQK</sequence>
<dbReference type="GO" id="GO:0008320">
    <property type="term" value="F:protein transmembrane transporter activity"/>
    <property type="evidence" value="ECO:0007669"/>
    <property type="project" value="UniProtKB-UniRule"/>
</dbReference>
<dbReference type="NCBIfam" id="NF011430">
    <property type="entry name" value="PRK14861.1"/>
    <property type="match status" value="1"/>
</dbReference>
<dbReference type="Gene3D" id="1.20.5.3310">
    <property type="match status" value="1"/>
</dbReference>
<dbReference type="EMBL" id="MIJE01000022">
    <property type="protein sequence ID" value="OEF96977.1"/>
    <property type="molecule type" value="Genomic_DNA"/>
</dbReference>